<keyword evidence="2" id="KW-1185">Reference proteome</keyword>
<name>A0ABW4JHC4_9BACL</name>
<accession>A0ABW4JHC4</accession>
<sequence length="49" mass="5655">MLDVEPVSQCLQFGFFAKFFGTQPEYPANTVIMRFNQPYEICRAGLVSY</sequence>
<reference evidence="2" key="1">
    <citation type="journal article" date="2019" name="Int. J. Syst. Evol. Microbiol.">
        <title>The Global Catalogue of Microorganisms (GCM) 10K type strain sequencing project: providing services to taxonomists for standard genome sequencing and annotation.</title>
        <authorList>
            <consortium name="The Broad Institute Genomics Platform"/>
            <consortium name="The Broad Institute Genome Sequencing Center for Infectious Disease"/>
            <person name="Wu L."/>
            <person name="Ma J."/>
        </authorList>
    </citation>
    <scope>NUCLEOTIDE SEQUENCE [LARGE SCALE GENOMIC DNA]</scope>
    <source>
        <strain evidence="2">CGMCC 1.12286</strain>
    </source>
</reference>
<comment type="caution">
    <text evidence="1">The sequence shown here is derived from an EMBL/GenBank/DDBJ whole genome shotgun (WGS) entry which is preliminary data.</text>
</comment>
<protein>
    <submittedName>
        <fullName evidence="1">Uncharacterized protein</fullName>
    </submittedName>
</protein>
<dbReference type="RefSeq" id="WP_377942981.1">
    <property type="nucleotide sequence ID" value="NZ_JBHUCX010000024.1"/>
</dbReference>
<evidence type="ECO:0000313" key="2">
    <source>
        <dbReference type="Proteomes" id="UP001597079"/>
    </source>
</evidence>
<evidence type="ECO:0000313" key="1">
    <source>
        <dbReference type="EMBL" id="MFD1675123.1"/>
    </source>
</evidence>
<gene>
    <name evidence="1" type="ORF">ACFSB2_10495</name>
</gene>
<organism evidence="1 2">
    <name type="scientific">Alicyclobacillus fodiniaquatilis</name>
    <dbReference type="NCBI Taxonomy" id="1661150"/>
    <lineage>
        <taxon>Bacteria</taxon>
        <taxon>Bacillati</taxon>
        <taxon>Bacillota</taxon>
        <taxon>Bacilli</taxon>
        <taxon>Bacillales</taxon>
        <taxon>Alicyclobacillaceae</taxon>
        <taxon>Alicyclobacillus</taxon>
    </lineage>
</organism>
<dbReference type="Proteomes" id="UP001597079">
    <property type="component" value="Unassembled WGS sequence"/>
</dbReference>
<dbReference type="EMBL" id="JBHUCX010000024">
    <property type="protein sequence ID" value="MFD1675123.1"/>
    <property type="molecule type" value="Genomic_DNA"/>
</dbReference>
<proteinExistence type="predicted"/>